<proteinExistence type="predicted"/>
<comment type="caution">
    <text evidence="1">The sequence shown here is derived from an EMBL/GenBank/DDBJ whole genome shotgun (WGS) entry which is preliminary data.</text>
</comment>
<accession>A0A645CVV5</accession>
<sequence length="156" mass="17313">MFVGLTAAAAVPAAAAKAAGSLRAAAQTVVAPLDFQGKAVYQRGRNFFAGRRVNKLGRRAGNLHVRAALLLGKPLLVNETHGFVFVHRQDYRLLLRPAVYRKKGGAGRKGAYPSAFFGSWQSKFLHVNFWYIPINCIIPRFCKMSSFIWHIPLIIF</sequence>
<evidence type="ECO:0000313" key="1">
    <source>
        <dbReference type="EMBL" id="MPM80832.1"/>
    </source>
</evidence>
<gene>
    <name evidence="1" type="ORF">SDC9_127883</name>
</gene>
<name>A0A645CVV5_9ZZZZ</name>
<reference evidence="1" key="1">
    <citation type="submission" date="2019-08" db="EMBL/GenBank/DDBJ databases">
        <authorList>
            <person name="Kucharzyk K."/>
            <person name="Murdoch R.W."/>
            <person name="Higgins S."/>
            <person name="Loffler F."/>
        </authorList>
    </citation>
    <scope>NUCLEOTIDE SEQUENCE</scope>
</reference>
<dbReference type="EMBL" id="VSSQ01030334">
    <property type="protein sequence ID" value="MPM80832.1"/>
    <property type="molecule type" value="Genomic_DNA"/>
</dbReference>
<protein>
    <submittedName>
        <fullName evidence="1">Uncharacterized protein</fullName>
    </submittedName>
</protein>
<organism evidence="1">
    <name type="scientific">bioreactor metagenome</name>
    <dbReference type="NCBI Taxonomy" id="1076179"/>
    <lineage>
        <taxon>unclassified sequences</taxon>
        <taxon>metagenomes</taxon>
        <taxon>ecological metagenomes</taxon>
    </lineage>
</organism>
<dbReference type="AlphaFoldDB" id="A0A645CVV5"/>